<feature type="transmembrane region" description="Helical" evidence="1">
    <location>
        <begin position="12"/>
        <end position="35"/>
    </location>
</feature>
<protein>
    <submittedName>
        <fullName evidence="2">ABC transporter permease subunit</fullName>
    </submittedName>
</protein>
<dbReference type="AlphaFoldDB" id="A0A8J8SAR5"/>
<dbReference type="GO" id="GO:0140359">
    <property type="term" value="F:ABC-type transporter activity"/>
    <property type="evidence" value="ECO:0007669"/>
    <property type="project" value="InterPro"/>
</dbReference>
<accession>A0A8J8SAR5</accession>
<gene>
    <name evidence="2" type="ORF">HYG85_01405</name>
</gene>
<evidence type="ECO:0000313" key="3">
    <source>
        <dbReference type="Proteomes" id="UP000677305"/>
    </source>
</evidence>
<sequence length="266" mass="29366">MNKTLFKATFKANWGIGLFFTLFILMYVTISIVMFDPDSAETIESMLALMPEGMLKAFGFDNLGTDLTGYLAHYLYGFIFLVFPMIYTIIIGNKLIAKHVDNGSMAYILTTPNTRIRIAVTQAVYLVSSIAAIFIINVGIGIAISESMFGGHLDIGKFIALNLVTYLATMVVSGIVFLFSCLFNESRNALAFGGGIAALFLIFRMLMGISEDISWLKYFTIYSFVDIEEILSSSSYAAMTSLILLGISGILYFAAIIIFDRRSLSI</sequence>
<reference evidence="2 3" key="1">
    <citation type="submission" date="2020-07" db="EMBL/GenBank/DDBJ databases">
        <title>Vallitalea guaymasensis genome.</title>
        <authorList>
            <person name="Postec A."/>
        </authorList>
    </citation>
    <scope>NUCLEOTIDE SEQUENCE [LARGE SCALE GENOMIC DNA]</scope>
    <source>
        <strain evidence="2 3">Ra1766G1</strain>
    </source>
</reference>
<dbReference type="GO" id="GO:0005886">
    <property type="term" value="C:plasma membrane"/>
    <property type="evidence" value="ECO:0007669"/>
    <property type="project" value="UniProtKB-SubCell"/>
</dbReference>
<keyword evidence="1" id="KW-0472">Membrane</keyword>
<keyword evidence="1" id="KW-1133">Transmembrane helix</keyword>
<proteinExistence type="predicted"/>
<dbReference type="Pfam" id="PF12679">
    <property type="entry name" value="ABC2_membrane_2"/>
    <property type="match status" value="1"/>
</dbReference>
<dbReference type="RefSeq" id="WP_212691967.1">
    <property type="nucleotide sequence ID" value="NZ_CP058561.1"/>
</dbReference>
<feature type="transmembrane region" description="Helical" evidence="1">
    <location>
        <begin position="164"/>
        <end position="183"/>
    </location>
</feature>
<dbReference type="KEGG" id="vgu:HYG85_01405"/>
<feature type="transmembrane region" description="Helical" evidence="1">
    <location>
        <begin position="71"/>
        <end position="90"/>
    </location>
</feature>
<dbReference type="EMBL" id="CP058561">
    <property type="protein sequence ID" value="QUH27640.1"/>
    <property type="molecule type" value="Genomic_DNA"/>
</dbReference>
<organism evidence="2 3">
    <name type="scientific">Vallitalea guaymasensis</name>
    <dbReference type="NCBI Taxonomy" id="1185412"/>
    <lineage>
        <taxon>Bacteria</taxon>
        <taxon>Bacillati</taxon>
        <taxon>Bacillota</taxon>
        <taxon>Clostridia</taxon>
        <taxon>Lachnospirales</taxon>
        <taxon>Vallitaleaceae</taxon>
        <taxon>Vallitalea</taxon>
    </lineage>
</organism>
<dbReference type="PANTHER" id="PTHR37305:SF2">
    <property type="entry name" value="BACITRACIN TRANSPORT PERMEASE PROTEIN BCRB"/>
    <property type="match status" value="1"/>
</dbReference>
<feature type="transmembrane region" description="Helical" evidence="1">
    <location>
        <begin position="123"/>
        <end position="144"/>
    </location>
</feature>
<feature type="transmembrane region" description="Helical" evidence="1">
    <location>
        <begin position="190"/>
        <end position="209"/>
    </location>
</feature>
<dbReference type="PANTHER" id="PTHR37305">
    <property type="entry name" value="INTEGRAL MEMBRANE PROTEIN-RELATED"/>
    <property type="match status" value="1"/>
</dbReference>
<dbReference type="Proteomes" id="UP000677305">
    <property type="component" value="Chromosome"/>
</dbReference>
<feature type="transmembrane region" description="Helical" evidence="1">
    <location>
        <begin position="236"/>
        <end position="259"/>
    </location>
</feature>
<name>A0A8J8SAR5_9FIRM</name>
<keyword evidence="1" id="KW-0812">Transmembrane</keyword>
<evidence type="ECO:0000313" key="2">
    <source>
        <dbReference type="EMBL" id="QUH27640.1"/>
    </source>
</evidence>
<keyword evidence="3" id="KW-1185">Reference proteome</keyword>
<evidence type="ECO:0000256" key="1">
    <source>
        <dbReference type="SAM" id="Phobius"/>
    </source>
</evidence>